<dbReference type="Proteomes" id="UP000184436">
    <property type="component" value="Unassembled WGS sequence"/>
</dbReference>
<keyword evidence="1" id="KW-1133">Transmembrane helix</keyword>
<name>A0A1M5C8C3_9BACE</name>
<evidence type="ECO:0000256" key="1">
    <source>
        <dbReference type="SAM" id="Phobius"/>
    </source>
</evidence>
<sequence>MGIKLKFKGLKSKYAGVGIVVFIAALTILQCLVYSIGIFKELHNSTVNYASVGILVCNIVCLLFICIQIFRIDSRNLLTKKTAGIVTSCGIIIILCMLIRGRLFDHTIEAVTIQTYTVYQDWLLIYVIGFLMIFLGSIIRKAVNIKEENDLTV</sequence>
<dbReference type="EMBL" id="FQVD01000023">
    <property type="protein sequence ID" value="SHF50910.1"/>
    <property type="molecule type" value="Genomic_DNA"/>
</dbReference>
<accession>A0A1M5C8C3</accession>
<evidence type="ECO:0008006" key="4">
    <source>
        <dbReference type="Google" id="ProtNLM"/>
    </source>
</evidence>
<gene>
    <name evidence="2" type="ORF">SAMN05444349_12311</name>
</gene>
<feature type="transmembrane region" description="Helical" evidence="1">
    <location>
        <begin position="123"/>
        <end position="139"/>
    </location>
</feature>
<keyword evidence="1" id="KW-0472">Membrane</keyword>
<feature type="transmembrane region" description="Helical" evidence="1">
    <location>
        <begin position="82"/>
        <end position="103"/>
    </location>
</feature>
<protein>
    <recommendedName>
        <fullName evidence="4">DUF2975 domain-containing protein</fullName>
    </recommendedName>
</protein>
<proteinExistence type="predicted"/>
<evidence type="ECO:0000313" key="2">
    <source>
        <dbReference type="EMBL" id="SHF50910.1"/>
    </source>
</evidence>
<dbReference type="STRING" id="871325.SAMN05444349_12311"/>
<keyword evidence="1" id="KW-0812">Transmembrane</keyword>
<keyword evidence="3" id="KW-1185">Reference proteome</keyword>
<feature type="transmembrane region" description="Helical" evidence="1">
    <location>
        <begin position="14"/>
        <end position="37"/>
    </location>
</feature>
<feature type="transmembrane region" description="Helical" evidence="1">
    <location>
        <begin position="49"/>
        <end position="70"/>
    </location>
</feature>
<dbReference type="OrthoDB" id="1040251at2"/>
<reference evidence="2 3" key="1">
    <citation type="submission" date="2016-11" db="EMBL/GenBank/DDBJ databases">
        <authorList>
            <person name="Jaros S."/>
            <person name="Januszkiewicz K."/>
            <person name="Wedrychowicz H."/>
        </authorList>
    </citation>
    <scope>NUCLEOTIDE SEQUENCE [LARGE SCALE GENOMIC DNA]</scope>
    <source>
        <strain evidence="2 3">DSM 26883</strain>
    </source>
</reference>
<dbReference type="AlphaFoldDB" id="A0A1M5C8C3"/>
<evidence type="ECO:0000313" key="3">
    <source>
        <dbReference type="Proteomes" id="UP000184436"/>
    </source>
</evidence>
<dbReference type="RefSeq" id="WP_025075226.1">
    <property type="nucleotide sequence ID" value="NZ_FQVD01000023.1"/>
</dbReference>
<organism evidence="2 3">
    <name type="scientific">Bacteroides faecichinchillae</name>
    <dbReference type="NCBI Taxonomy" id="871325"/>
    <lineage>
        <taxon>Bacteria</taxon>
        <taxon>Pseudomonadati</taxon>
        <taxon>Bacteroidota</taxon>
        <taxon>Bacteroidia</taxon>
        <taxon>Bacteroidales</taxon>
        <taxon>Bacteroidaceae</taxon>
        <taxon>Bacteroides</taxon>
    </lineage>
</organism>